<keyword evidence="2" id="KW-0472">Membrane</keyword>
<evidence type="ECO:0000256" key="1">
    <source>
        <dbReference type="SAM" id="MobiDB-lite"/>
    </source>
</evidence>
<name>A0A4V2M9T1_9ACTN</name>
<gene>
    <name evidence="3" type="ORF">E0H73_33135</name>
</gene>
<dbReference type="AlphaFoldDB" id="A0A4V2M9T1"/>
<feature type="transmembrane region" description="Helical" evidence="2">
    <location>
        <begin position="247"/>
        <end position="265"/>
    </location>
</feature>
<proteinExistence type="predicted"/>
<dbReference type="Proteomes" id="UP000291144">
    <property type="component" value="Unassembled WGS sequence"/>
</dbReference>
<feature type="transmembrane region" description="Helical" evidence="2">
    <location>
        <begin position="277"/>
        <end position="301"/>
    </location>
</feature>
<keyword evidence="4" id="KW-1185">Reference proteome</keyword>
<protein>
    <submittedName>
        <fullName evidence="3">Uncharacterized protein</fullName>
    </submittedName>
</protein>
<feature type="transmembrane region" description="Helical" evidence="2">
    <location>
        <begin position="196"/>
        <end position="217"/>
    </location>
</feature>
<keyword evidence="2" id="KW-0812">Transmembrane</keyword>
<reference evidence="3 4" key="1">
    <citation type="submission" date="2019-02" db="EMBL/GenBank/DDBJ databases">
        <title>Kribbella capetownensis sp. nov. and Kribbella speibonae sp. nov., isolated from soil.</title>
        <authorList>
            <person name="Curtis S.M."/>
            <person name="Norton I."/>
            <person name="Everest G.J."/>
            <person name="Meyers P.R."/>
        </authorList>
    </citation>
    <scope>NUCLEOTIDE SEQUENCE [LARGE SCALE GENOMIC DNA]</scope>
    <source>
        <strain evidence="3 4">NRRL B-24813</strain>
    </source>
</reference>
<evidence type="ECO:0000313" key="4">
    <source>
        <dbReference type="Proteomes" id="UP000291144"/>
    </source>
</evidence>
<organism evidence="3 4">
    <name type="scientific">Kribbella pittospori</name>
    <dbReference type="NCBI Taxonomy" id="722689"/>
    <lineage>
        <taxon>Bacteria</taxon>
        <taxon>Bacillati</taxon>
        <taxon>Actinomycetota</taxon>
        <taxon>Actinomycetes</taxon>
        <taxon>Propionibacteriales</taxon>
        <taxon>Kribbellaceae</taxon>
        <taxon>Kribbella</taxon>
    </lineage>
</organism>
<dbReference type="EMBL" id="SJKB01000012">
    <property type="protein sequence ID" value="TCC56522.1"/>
    <property type="molecule type" value="Genomic_DNA"/>
</dbReference>
<feature type="region of interest" description="Disordered" evidence="1">
    <location>
        <begin position="1"/>
        <end position="21"/>
    </location>
</feature>
<evidence type="ECO:0000256" key="2">
    <source>
        <dbReference type="SAM" id="Phobius"/>
    </source>
</evidence>
<keyword evidence="2" id="KW-1133">Transmembrane helix</keyword>
<dbReference type="RefSeq" id="WP_131363028.1">
    <property type="nucleotide sequence ID" value="NZ_SJKB01000012.1"/>
</dbReference>
<sequence length="463" mass="51552">MATQAIPLPDHPHENNQGPQYTRREAVRAGLCTKAEYVIAATYYEYVVRNHRTAGTPPNEWEPQAVVGRQLSAPYERDAHDLLVMRLKNQADPGLDAIDRLCDDIQTTIDAAGKLPEDVSTPETNKVYSGRAAAARVEQLTDRVEADRADGYRHHDRAPAWLRFISHVAPWAEALGFLAFLTYYLNVPIVSPWRDWMGWTFSLILVVYIMLGQTWLVDHAARAHNHAREVQADGQKHQAEISRRHRLGYLLVTAAIAIGITTALIERGLDTLGRAETAVTVVMVMLAITTGLLMPTLAFLGKALDGSKVSRERDALSDDLDADRERYDVLVDEAESDLAVARSLDRELVEKVVPAILRDVQNVVDEAWAPYNFLRLQLGGLSNAPIHNSTATEVELATGSRTRPPLYNGIPGAEPVSLQPVIDRDSQLAALRVRLEELTLRLRQLPPHPWDHSSADRITVLEP</sequence>
<evidence type="ECO:0000313" key="3">
    <source>
        <dbReference type="EMBL" id="TCC56522.1"/>
    </source>
</evidence>
<accession>A0A4V2M9T1</accession>
<feature type="transmembrane region" description="Helical" evidence="2">
    <location>
        <begin position="161"/>
        <end position="184"/>
    </location>
</feature>
<comment type="caution">
    <text evidence="3">The sequence shown here is derived from an EMBL/GenBank/DDBJ whole genome shotgun (WGS) entry which is preliminary data.</text>
</comment>
<dbReference type="OrthoDB" id="9805022at2"/>